<dbReference type="Pfam" id="PF13511">
    <property type="entry name" value="DUF4124"/>
    <property type="match status" value="1"/>
</dbReference>
<name>A0AAU9CNN7_9GAMM</name>
<dbReference type="RefSeq" id="WP_286292871.1">
    <property type="nucleotide sequence ID" value="NZ_AP024718.1"/>
</dbReference>
<evidence type="ECO:0000313" key="4">
    <source>
        <dbReference type="Proteomes" id="UP001321450"/>
    </source>
</evidence>
<evidence type="ECO:0000313" key="3">
    <source>
        <dbReference type="EMBL" id="BCX87888.1"/>
    </source>
</evidence>
<reference evidence="4" key="1">
    <citation type="journal article" date="2024" name="Int. J. Syst. Evol. Microbiol.">
        <title>Methylomarinovum tepidoasis sp. nov., a moderately thermophilic methanotroph of the family Methylothermaceae isolated from a deep-sea hydrothermal field.</title>
        <authorList>
            <person name="Hirayama H."/>
            <person name="Takaki Y."/>
            <person name="Abe M."/>
            <person name="Miyazaki M."/>
            <person name="Uematsu K."/>
            <person name="Matsui Y."/>
            <person name="Takai K."/>
        </authorList>
    </citation>
    <scope>NUCLEOTIDE SEQUENCE [LARGE SCALE GENOMIC DNA]</scope>
    <source>
        <strain evidence="4">IN45</strain>
    </source>
</reference>
<evidence type="ECO:0000259" key="2">
    <source>
        <dbReference type="Pfam" id="PF13511"/>
    </source>
</evidence>
<organism evidence="3 4">
    <name type="scientific">Methylomarinovum tepidoasis</name>
    <dbReference type="NCBI Taxonomy" id="2840183"/>
    <lineage>
        <taxon>Bacteria</taxon>
        <taxon>Pseudomonadati</taxon>
        <taxon>Pseudomonadota</taxon>
        <taxon>Gammaproteobacteria</taxon>
        <taxon>Methylococcales</taxon>
        <taxon>Methylothermaceae</taxon>
        <taxon>Methylomarinovum</taxon>
    </lineage>
</organism>
<accession>A0AAU9CNN7</accession>
<keyword evidence="4" id="KW-1185">Reference proteome</keyword>
<dbReference type="EMBL" id="AP024718">
    <property type="protein sequence ID" value="BCX87888.1"/>
    <property type="molecule type" value="Genomic_DNA"/>
</dbReference>
<dbReference type="AlphaFoldDB" id="A0AAU9CNN7"/>
<evidence type="ECO:0000256" key="1">
    <source>
        <dbReference type="SAM" id="Coils"/>
    </source>
</evidence>
<keyword evidence="1" id="KW-0175">Coiled coil</keyword>
<gene>
    <name evidence="3" type="ORF">MIN45_P0255</name>
</gene>
<feature type="coiled-coil region" evidence="1">
    <location>
        <begin position="172"/>
        <end position="206"/>
    </location>
</feature>
<dbReference type="Proteomes" id="UP001321450">
    <property type="component" value="Chromosome"/>
</dbReference>
<protein>
    <recommendedName>
        <fullName evidence="2">DUF4124 domain-containing protein</fullName>
    </recommendedName>
</protein>
<proteinExistence type="predicted"/>
<feature type="domain" description="DUF4124" evidence="2">
    <location>
        <begin position="23"/>
        <end position="71"/>
    </location>
</feature>
<sequence>MHRIALLVLGIVLAAPAFGGKDGARLYRWVDANGKVHYSDTIPAEAARQRRIIYDKQQLRKLEVVDRPKTPEELAREARLARLRQEEKRLLEEQLARDRALLRTYRSEEDLQLARQGQLNTIDARIRVLKTNRKRLAALLQQKIHKAAQIERDGRKVPKALAGEIAAIRQQIRLTEEKIASERKSRETLERKFTQALERFRRLRRHFQAAAVATTRPDSQPSARQRIILSVASCRPRIDCERAWQLARIYVQTHATTPIFIDSPTLIHTQDPRQDDDISLTVARIRGEKKDTLFLDVRCKLSSVGQALCHSDKVRQLRAEFPPFIEAGLSLASQQGADAPVGEKFQ</sequence>
<dbReference type="InterPro" id="IPR025392">
    <property type="entry name" value="DUF4124"/>
</dbReference>
<dbReference type="KEGG" id="meiy:MIN45_P0255"/>